<keyword evidence="3" id="KW-0238">DNA-binding</keyword>
<evidence type="ECO:0000313" key="6">
    <source>
        <dbReference type="Proteomes" id="UP000219215"/>
    </source>
</evidence>
<keyword evidence="6" id="KW-1185">Reference proteome</keyword>
<dbReference type="Proteomes" id="UP000219215">
    <property type="component" value="Chromosome DPRO"/>
</dbReference>
<dbReference type="REBASE" id="222436">
    <property type="entry name" value="S.Ppr5001ORF3580P"/>
</dbReference>
<dbReference type="EMBL" id="LT907975">
    <property type="protein sequence ID" value="SOB60495.1"/>
    <property type="molecule type" value="Genomic_DNA"/>
</dbReference>
<dbReference type="Gene3D" id="1.10.287.1120">
    <property type="entry name" value="Bipartite methylase S protein"/>
    <property type="match status" value="1"/>
</dbReference>
<dbReference type="CDD" id="cd17260">
    <property type="entry name" value="RMtype1_S_EcoEI-TRD1-CR1_like"/>
    <property type="match status" value="1"/>
</dbReference>
<dbReference type="RefSeq" id="WP_097013208.1">
    <property type="nucleotide sequence ID" value="NZ_LT907975.1"/>
</dbReference>
<dbReference type="OrthoDB" id="5363772at2"/>
<keyword evidence="2" id="KW-0680">Restriction system</keyword>
<dbReference type="InterPro" id="IPR044946">
    <property type="entry name" value="Restrct_endonuc_typeI_TRD_sf"/>
</dbReference>
<sequence>MTPNGWALLKVEDLLEQVRTPVQVESDQLYREIGIRSHGKGIFHKEPVRGKTLGNKRVFEVIPGCFTLNIVFAWEQAVAKTSNAEEGFIASHRFPQYQAKEDVACVDYLHRYFLSPKGKYLLGIASPGGAGRNKTLGQKEFGRVVIPTPPLSEQKKIARILSTWDKAIETVDKLIENSQQQKKALMQQLLTGKKRLPGFSGEWKEVRLGKVAQINPKKSAKPSDGLVSFIPMDAVSESAQIISLATRNYDDVSKGFSAFAEDDVLVAKITPCFENGKGAQATGLVNGVGFGTTEFHVIRGKQALHPRFIYYITKSYEFRFRGEANMQGSAGQRRVPTDFIKAYQIDLPPLEEQKAICTVLDANTSMLQALHDQKAFATHEKQALMQQLLTGKRRVEV</sequence>
<dbReference type="SUPFAM" id="SSF116734">
    <property type="entry name" value="DNA methylase specificity domain"/>
    <property type="match status" value="2"/>
</dbReference>
<feature type="domain" description="Type I restriction modification DNA specificity" evidence="4">
    <location>
        <begin position="202"/>
        <end position="369"/>
    </location>
</feature>
<dbReference type="PANTHER" id="PTHR30408:SF12">
    <property type="entry name" value="TYPE I RESTRICTION ENZYME MJAVIII SPECIFICITY SUBUNIT"/>
    <property type="match status" value="1"/>
</dbReference>
<evidence type="ECO:0000256" key="1">
    <source>
        <dbReference type="ARBA" id="ARBA00010923"/>
    </source>
</evidence>
<feature type="domain" description="Type I restriction modification DNA specificity" evidence="4">
    <location>
        <begin position="69"/>
        <end position="173"/>
    </location>
</feature>
<accession>A0A2C8FDG0</accession>
<comment type="similarity">
    <text evidence="1">Belongs to the type-I restriction system S methylase family.</text>
</comment>
<name>A0A2C8FDG0_9BACT</name>
<dbReference type="GO" id="GO:0003677">
    <property type="term" value="F:DNA binding"/>
    <property type="evidence" value="ECO:0007669"/>
    <property type="project" value="UniProtKB-KW"/>
</dbReference>
<dbReference type="KEGG" id="pprf:DPRO_3579"/>
<dbReference type="Gene3D" id="3.90.220.20">
    <property type="entry name" value="DNA methylase specificity domains"/>
    <property type="match status" value="2"/>
</dbReference>
<reference evidence="6" key="1">
    <citation type="submission" date="2017-09" db="EMBL/GenBank/DDBJ databases">
        <authorList>
            <person name="Regsiter A."/>
            <person name="William W."/>
        </authorList>
    </citation>
    <scope>NUCLEOTIDE SEQUENCE [LARGE SCALE GENOMIC DNA]</scope>
    <source>
        <strain evidence="6">500-1</strain>
    </source>
</reference>
<dbReference type="InterPro" id="IPR000055">
    <property type="entry name" value="Restrct_endonuc_typeI_TRD"/>
</dbReference>
<dbReference type="PANTHER" id="PTHR30408">
    <property type="entry name" value="TYPE-1 RESTRICTION ENZYME ECOKI SPECIFICITY PROTEIN"/>
    <property type="match status" value="1"/>
</dbReference>
<evidence type="ECO:0000256" key="2">
    <source>
        <dbReference type="ARBA" id="ARBA00022747"/>
    </source>
</evidence>
<gene>
    <name evidence="5" type="ORF">DPRO_3579</name>
</gene>
<evidence type="ECO:0000256" key="3">
    <source>
        <dbReference type="ARBA" id="ARBA00023125"/>
    </source>
</evidence>
<evidence type="ECO:0000259" key="4">
    <source>
        <dbReference type="Pfam" id="PF01420"/>
    </source>
</evidence>
<protein>
    <recommendedName>
        <fullName evidence="4">Type I restriction modification DNA specificity domain-containing protein</fullName>
    </recommendedName>
</protein>
<organism evidence="5 6">
    <name type="scientific">Pseudodesulfovibrio profundus</name>
    <dbReference type="NCBI Taxonomy" id="57320"/>
    <lineage>
        <taxon>Bacteria</taxon>
        <taxon>Pseudomonadati</taxon>
        <taxon>Thermodesulfobacteriota</taxon>
        <taxon>Desulfovibrionia</taxon>
        <taxon>Desulfovibrionales</taxon>
        <taxon>Desulfovibrionaceae</taxon>
    </lineage>
</organism>
<dbReference type="AlphaFoldDB" id="A0A2C8FDG0"/>
<dbReference type="InterPro" id="IPR052021">
    <property type="entry name" value="Type-I_RS_S_subunit"/>
</dbReference>
<dbReference type="Pfam" id="PF01420">
    <property type="entry name" value="Methylase_S"/>
    <property type="match status" value="2"/>
</dbReference>
<dbReference type="GO" id="GO:0009307">
    <property type="term" value="P:DNA restriction-modification system"/>
    <property type="evidence" value="ECO:0007669"/>
    <property type="project" value="UniProtKB-KW"/>
</dbReference>
<proteinExistence type="inferred from homology"/>
<evidence type="ECO:0000313" key="5">
    <source>
        <dbReference type="EMBL" id="SOB60495.1"/>
    </source>
</evidence>